<keyword evidence="2" id="KW-0472">Membrane</keyword>
<proteinExistence type="predicted"/>
<organism evidence="3 4">
    <name type="scientific">Mucor circinelloides f. circinelloides (strain 1006PhL)</name>
    <name type="common">Mucormycosis agent</name>
    <name type="synonym">Calyptromyces circinelloides</name>
    <dbReference type="NCBI Taxonomy" id="1220926"/>
    <lineage>
        <taxon>Eukaryota</taxon>
        <taxon>Fungi</taxon>
        <taxon>Fungi incertae sedis</taxon>
        <taxon>Mucoromycota</taxon>
        <taxon>Mucoromycotina</taxon>
        <taxon>Mucoromycetes</taxon>
        <taxon>Mucorales</taxon>
        <taxon>Mucorineae</taxon>
        <taxon>Mucoraceae</taxon>
        <taxon>Mucor</taxon>
    </lineage>
</organism>
<keyword evidence="2" id="KW-0812">Transmembrane</keyword>
<evidence type="ECO:0000256" key="2">
    <source>
        <dbReference type="SAM" id="Phobius"/>
    </source>
</evidence>
<dbReference type="OrthoDB" id="2277039at2759"/>
<evidence type="ECO:0000313" key="3">
    <source>
        <dbReference type="EMBL" id="EPB83972.1"/>
    </source>
</evidence>
<evidence type="ECO:0000313" key="4">
    <source>
        <dbReference type="Proteomes" id="UP000014254"/>
    </source>
</evidence>
<dbReference type="InParanoid" id="S2J6R7"/>
<dbReference type="Proteomes" id="UP000014254">
    <property type="component" value="Unassembled WGS sequence"/>
</dbReference>
<keyword evidence="4" id="KW-1185">Reference proteome</keyword>
<dbReference type="eggNOG" id="ENOG502TBQY">
    <property type="taxonomic scope" value="Eukaryota"/>
</dbReference>
<name>S2J6R7_MUCC1</name>
<reference evidence="4" key="1">
    <citation type="submission" date="2013-05" db="EMBL/GenBank/DDBJ databases">
        <title>The Genome sequence of Mucor circinelloides f. circinelloides 1006PhL.</title>
        <authorList>
            <consortium name="The Broad Institute Genomics Platform"/>
            <person name="Cuomo C."/>
            <person name="Earl A."/>
            <person name="Findley K."/>
            <person name="Lee S.C."/>
            <person name="Walker B."/>
            <person name="Young S."/>
            <person name="Zeng Q."/>
            <person name="Gargeya S."/>
            <person name="Fitzgerald M."/>
            <person name="Haas B."/>
            <person name="Abouelleil A."/>
            <person name="Allen A.W."/>
            <person name="Alvarado L."/>
            <person name="Arachchi H.M."/>
            <person name="Berlin A.M."/>
            <person name="Chapman S.B."/>
            <person name="Gainer-Dewar J."/>
            <person name="Goldberg J."/>
            <person name="Griggs A."/>
            <person name="Gujja S."/>
            <person name="Hansen M."/>
            <person name="Howarth C."/>
            <person name="Imamovic A."/>
            <person name="Ireland A."/>
            <person name="Larimer J."/>
            <person name="McCowan C."/>
            <person name="Murphy C."/>
            <person name="Pearson M."/>
            <person name="Poon T.W."/>
            <person name="Priest M."/>
            <person name="Roberts A."/>
            <person name="Saif S."/>
            <person name="Shea T."/>
            <person name="Sisk P."/>
            <person name="Sykes S."/>
            <person name="Wortman J."/>
            <person name="Nusbaum C."/>
            <person name="Birren B."/>
        </authorList>
    </citation>
    <scope>NUCLEOTIDE SEQUENCE [LARGE SCALE GENOMIC DNA]</scope>
    <source>
        <strain evidence="4">1006PhL</strain>
    </source>
</reference>
<protein>
    <submittedName>
        <fullName evidence="3">Uncharacterized protein</fullName>
    </submittedName>
</protein>
<feature type="compositionally biased region" description="Basic and acidic residues" evidence="1">
    <location>
        <begin position="129"/>
        <end position="141"/>
    </location>
</feature>
<keyword evidence="2" id="KW-1133">Transmembrane helix</keyword>
<accession>S2J6R7</accession>
<evidence type="ECO:0000256" key="1">
    <source>
        <dbReference type="SAM" id="MobiDB-lite"/>
    </source>
</evidence>
<dbReference type="EMBL" id="KE124052">
    <property type="protein sequence ID" value="EPB83972.1"/>
    <property type="molecule type" value="Genomic_DNA"/>
</dbReference>
<gene>
    <name evidence="3" type="ORF">HMPREF1544_09243</name>
</gene>
<dbReference type="AlphaFoldDB" id="S2J6R7"/>
<feature type="transmembrane region" description="Helical" evidence="2">
    <location>
        <begin position="20"/>
        <end position="37"/>
    </location>
</feature>
<feature type="region of interest" description="Disordered" evidence="1">
    <location>
        <begin position="89"/>
        <end position="141"/>
    </location>
</feature>
<dbReference type="OMA" id="FCLRKAN"/>
<sequence length="141" mass="16142">MSDTLLKRSSPDDFDWPATIFLYVVLIIMGVGMCFCLKRANRLIPNRFSFPLVDRGERRERGFHNLEAEEEGLLSHYSDVEDEDDAEVIDNQNALRISTRSDDEDDQEEDFGHLQSHNAAGFDSDQEEDANKAPHNNDHSL</sequence>
<dbReference type="VEuPathDB" id="FungiDB:HMPREF1544_09243"/>